<organism evidence="1 2">
    <name type="scientific">Populus alba x Populus x berolinensis</name>
    <dbReference type="NCBI Taxonomy" id="444605"/>
    <lineage>
        <taxon>Eukaryota</taxon>
        <taxon>Viridiplantae</taxon>
        <taxon>Streptophyta</taxon>
        <taxon>Embryophyta</taxon>
        <taxon>Tracheophyta</taxon>
        <taxon>Spermatophyta</taxon>
        <taxon>Magnoliopsida</taxon>
        <taxon>eudicotyledons</taxon>
        <taxon>Gunneridae</taxon>
        <taxon>Pentapetalae</taxon>
        <taxon>rosids</taxon>
        <taxon>fabids</taxon>
        <taxon>Malpighiales</taxon>
        <taxon>Salicaceae</taxon>
        <taxon>Saliceae</taxon>
        <taxon>Populus</taxon>
    </lineage>
</organism>
<name>A0AAD6Q103_9ROSI</name>
<dbReference type="Proteomes" id="UP001164929">
    <property type="component" value="Chromosome 13"/>
</dbReference>
<dbReference type="AlphaFoldDB" id="A0AAD6Q103"/>
<proteinExistence type="predicted"/>
<gene>
    <name evidence="1" type="ORF">NC653_030941</name>
</gene>
<keyword evidence="2" id="KW-1185">Reference proteome</keyword>
<comment type="caution">
    <text evidence="1">The sequence shown here is derived from an EMBL/GenBank/DDBJ whole genome shotgun (WGS) entry which is preliminary data.</text>
</comment>
<dbReference type="EMBL" id="JAQIZT010000013">
    <property type="protein sequence ID" value="KAJ6974946.1"/>
    <property type="molecule type" value="Genomic_DNA"/>
</dbReference>
<protein>
    <submittedName>
        <fullName evidence="1">Uncharacterized protein</fullName>
    </submittedName>
</protein>
<sequence>MSRKYGSNNSAKPKYAGLKLKNRLVKALAALQPSKNNSSQKKKQCICSTAWQKISWENNSRNPSNFSQNYISRIGASKQRSITLNTSLLKCFSLIYAQDMDVLSQKGLPPSSKAIIHFIMLCQMQHRQPLSGHQFNSFLSLGLQVILYFVS</sequence>
<reference evidence="1" key="1">
    <citation type="journal article" date="2023" name="Mol. Ecol. Resour.">
        <title>Chromosome-level genome assembly of a triploid poplar Populus alba 'Berolinensis'.</title>
        <authorList>
            <person name="Chen S."/>
            <person name="Yu Y."/>
            <person name="Wang X."/>
            <person name="Wang S."/>
            <person name="Zhang T."/>
            <person name="Zhou Y."/>
            <person name="He R."/>
            <person name="Meng N."/>
            <person name="Wang Y."/>
            <person name="Liu W."/>
            <person name="Liu Z."/>
            <person name="Liu J."/>
            <person name="Guo Q."/>
            <person name="Huang H."/>
            <person name="Sederoff R.R."/>
            <person name="Wang G."/>
            <person name="Qu G."/>
            <person name="Chen S."/>
        </authorList>
    </citation>
    <scope>NUCLEOTIDE SEQUENCE</scope>
    <source>
        <strain evidence="1">SC-2020</strain>
    </source>
</reference>
<accession>A0AAD6Q103</accession>
<evidence type="ECO:0000313" key="2">
    <source>
        <dbReference type="Proteomes" id="UP001164929"/>
    </source>
</evidence>
<evidence type="ECO:0000313" key="1">
    <source>
        <dbReference type="EMBL" id="KAJ6974946.1"/>
    </source>
</evidence>